<proteinExistence type="predicted"/>
<comment type="caution">
    <text evidence="2">The sequence shown here is derived from an EMBL/GenBank/DDBJ whole genome shotgun (WGS) entry which is preliminary data.</text>
</comment>
<evidence type="ECO:0000313" key="3">
    <source>
        <dbReference type="Proteomes" id="UP000544090"/>
    </source>
</evidence>
<dbReference type="RefSeq" id="WP_168485015.1">
    <property type="nucleotide sequence ID" value="NZ_JAAZSQ010000002.1"/>
</dbReference>
<sequence length="66" mass="7292">MDTDQNYSNDIRLHTEDPAEGDDPWPGIDIRAHSQDASEGPDDAPWSPPRAGPGHVWLQDAQPETD</sequence>
<dbReference type="EMBL" id="JAAZSQ010000002">
    <property type="protein sequence ID" value="NKX53690.1"/>
    <property type="molecule type" value="Genomic_DNA"/>
</dbReference>
<accession>A0A7X6K5E5</accession>
<dbReference type="AlphaFoldDB" id="A0A7X6K5E5"/>
<feature type="region of interest" description="Disordered" evidence="1">
    <location>
        <begin position="1"/>
        <end position="66"/>
    </location>
</feature>
<dbReference type="Proteomes" id="UP000544090">
    <property type="component" value="Unassembled WGS sequence"/>
</dbReference>
<evidence type="ECO:0000256" key="1">
    <source>
        <dbReference type="SAM" id="MobiDB-lite"/>
    </source>
</evidence>
<name>A0A7X6K5E5_9MICC</name>
<evidence type="ECO:0000313" key="2">
    <source>
        <dbReference type="EMBL" id="NKX53690.1"/>
    </source>
</evidence>
<keyword evidence="3" id="KW-1185">Reference proteome</keyword>
<gene>
    <name evidence="2" type="ORF">HGG74_03860</name>
</gene>
<protein>
    <submittedName>
        <fullName evidence="2">Uncharacterized protein</fullName>
    </submittedName>
</protein>
<reference evidence="2 3" key="1">
    <citation type="submission" date="2020-04" db="EMBL/GenBank/DDBJ databases">
        <title>Arthrobacter sp. nov.</title>
        <authorList>
            <person name="Liu S."/>
        </authorList>
    </citation>
    <scope>NUCLEOTIDE SEQUENCE [LARGE SCALE GENOMIC DNA]</scope>
    <source>
        <strain evidence="2 3">E918</strain>
    </source>
</reference>
<organism evidence="2 3">
    <name type="scientific">Arthrobacter mobilis</name>
    <dbReference type="NCBI Taxonomy" id="2724944"/>
    <lineage>
        <taxon>Bacteria</taxon>
        <taxon>Bacillati</taxon>
        <taxon>Actinomycetota</taxon>
        <taxon>Actinomycetes</taxon>
        <taxon>Micrococcales</taxon>
        <taxon>Micrococcaceae</taxon>
        <taxon>Arthrobacter</taxon>
    </lineage>
</organism>